<gene>
    <name evidence="2" type="ORF">L2724_05660</name>
</gene>
<dbReference type="NCBIfam" id="NF010181">
    <property type="entry name" value="PRK13660.1"/>
    <property type="match status" value="1"/>
</dbReference>
<comment type="caution">
    <text evidence="2">The sequence shown here is derived from an EMBL/GenBank/DDBJ whole genome shotgun (WGS) entry which is preliminary data.</text>
</comment>
<dbReference type="AlphaFoldDB" id="A0AAW5WTM0"/>
<evidence type="ECO:0000256" key="1">
    <source>
        <dbReference type="HAMAP-Rule" id="MF_01575"/>
    </source>
</evidence>
<dbReference type="RefSeq" id="WP_269296002.1">
    <property type="nucleotide sequence ID" value="NZ_JAKHPH010000012.1"/>
</dbReference>
<dbReference type="SUPFAM" id="SSF102405">
    <property type="entry name" value="MCP/YpsA-like"/>
    <property type="match status" value="1"/>
</dbReference>
<dbReference type="InterPro" id="IPR010697">
    <property type="entry name" value="YspA"/>
</dbReference>
<protein>
    <recommendedName>
        <fullName evidence="1">UPF0398 protein L2724_05660</fullName>
    </recommendedName>
</protein>
<organism evidence="2 3">
    <name type="scientific">Limosilactobacillus vaginalis</name>
    <dbReference type="NCBI Taxonomy" id="1633"/>
    <lineage>
        <taxon>Bacteria</taxon>
        <taxon>Bacillati</taxon>
        <taxon>Bacillota</taxon>
        <taxon>Bacilli</taxon>
        <taxon>Lactobacillales</taxon>
        <taxon>Lactobacillaceae</taxon>
        <taxon>Limosilactobacillus</taxon>
    </lineage>
</organism>
<dbReference type="EMBL" id="JAKHPH010000012">
    <property type="protein sequence ID" value="MCZ3667769.1"/>
    <property type="molecule type" value="Genomic_DNA"/>
</dbReference>
<reference evidence="2" key="1">
    <citation type="submission" date="2022-01" db="EMBL/GenBank/DDBJ databases">
        <title>VMRC isolate genome collection.</title>
        <authorList>
            <person name="France M."/>
            <person name="Rutt L."/>
            <person name="Humphrys M."/>
            <person name="Ravel J."/>
        </authorList>
    </citation>
    <scope>NUCLEOTIDE SEQUENCE</scope>
    <source>
        <strain evidence="2">C0048A1</strain>
    </source>
</reference>
<comment type="similarity">
    <text evidence="1">Belongs to the UPF0398 family.</text>
</comment>
<dbReference type="PANTHER" id="PTHR38440:SF1">
    <property type="entry name" value="UPF0398 PROTEIN SPR0331"/>
    <property type="match status" value="1"/>
</dbReference>
<sequence>MRRLWITGYRSYELNVFKDDDPKAAVIKDVLSRELKARLEESDEEFWLITGPQLGTEQWSIEVALKLKDDYPQLKVSMMMPFTEFGQQWNENNQAKLANLQSAVDFSASVSDHPYQSPQQLRAFQRFMLTHTDEALLLYDLDHEGKEKYDYQAIQKYQANHDYSYRLIDFDELQEAAIEWQEHQREAEEADKF</sequence>
<dbReference type="PIRSF" id="PIRSF021290">
    <property type="entry name" value="DUF1273"/>
    <property type="match status" value="1"/>
</dbReference>
<dbReference type="Gene3D" id="3.40.50.450">
    <property type="match status" value="1"/>
</dbReference>
<evidence type="ECO:0000313" key="3">
    <source>
        <dbReference type="Proteomes" id="UP001212401"/>
    </source>
</evidence>
<dbReference type="PANTHER" id="PTHR38440">
    <property type="entry name" value="UPF0398 PROTEIN YPSA"/>
    <property type="match status" value="1"/>
</dbReference>
<accession>A0AAW5WTM0</accession>
<evidence type="ECO:0000313" key="2">
    <source>
        <dbReference type="EMBL" id="MCZ3667769.1"/>
    </source>
</evidence>
<dbReference type="HAMAP" id="MF_01575">
    <property type="entry name" value="UPF0398"/>
    <property type="match status" value="1"/>
</dbReference>
<dbReference type="Pfam" id="PF06908">
    <property type="entry name" value="YpsA"/>
    <property type="match status" value="1"/>
</dbReference>
<dbReference type="Proteomes" id="UP001212401">
    <property type="component" value="Unassembled WGS sequence"/>
</dbReference>
<name>A0AAW5WTM0_9LACO</name>
<proteinExistence type="inferred from homology"/>